<dbReference type="PRINTS" id="PR00132">
    <property type="entry name" value="GLHYDRLASE2"/>
</dbReference>
<evidence type="ECO:0000259" key="4">
    <source>
        <dbReference type="Pfam" id="PF00703"/>
    </source>
</evidence>
<dbReference type="EMBL" id="JBHSOW010000043">
    <property type="protein sequence ID" value="MFC5649908.1"/>
    <property type="molecule type" value="Genomic_DNA"/>
</dbReference>
<dbReference type="InterPro" id="IPR036156">
    <property type="entry name" value="Beta-gal/glucu_dom_sf"/>
</dbReference>
<comment type="caution">
    <text evidence="7">The sequence shown here is derived from an EMBL/GenBank/DDBJ whole genome shotgun (WGS) entry which is preliminary data.</text>
</comment>
<dbReference type="SUPFAM" id="SSF49303">
    <property type="entry name" value="beta-Galactosidase/glucuronidase domain"/>
    <property type="match status" value="1"/>
</dbReference>
<dbReference type="Gene3D" id="2.60.40.10">
    <property type="entry name" value="Immunoglobulins"/>
    <property type="match status" value="1"/>
</dbReference>
<organism evidence="7 8">
    <name type="scientific">Paenibacillus solisilvae</name>
    <dbReference type="NCBI Taxonomy" id="2486751"/>
    <lineage>
        <taxon>Bacteria</taxon>
        <taxon>Bacillati</taxon>
        <taxon>Bacillota</taxon>
        <taxon>Bacilli</taxon>
        <taxon>Bacillales</taxon>
        <taxon>Paenibacillaceae</taxon>
        <taxon>Paenibacillus</taxon>
    </lineage>
</organism>
<dbReference type="PANTHER" id="PTHR42732">
    <property type="entry name" value="BETA-GALACTOSIDASE"/>
    <property type="match status" value="1"/>
</dbReference>
<dbReference type="InterPro" id="IPR006102">
    <property type="entry name" value="Ig-like_GH2"/>
</dbReference>
<dbReference type="GO" id="GO:0016787">
    <property type="term" value="F:hydrolase activity"/>
    <property type="evidence" value="ECO:0007669"/>
    <property type="project" value="UniProtKB-KW"/>
</dbReference>
<keyword evidence="2 7" id="KW-0378">Hydrolase</keyword>
<name>A0ABW0VXJ1_9BACL</name>
<dbReference type="SUPFAM" id="SSF51445">
    <property type="entry name" value="(Trans)glycosidases"/>
    <property type="match status" value="1"/>
</dbReference>
<dbReference type="InterPro" id="IPR051913">
    <property type="entry name" value="GH2_Domain-Containing"/>
</dbReference>
<feature type="domain" description="Glycoside hydrolase family 2 immunoglobulin-like beta-sandwich" evidence="4">
    <location>
        <begin position="236"/>
        <end position="350"/>
    </location>
</feature>
<feature type="domain" description="Glycosyl hydrolases family 2 sugar binding" evidence="6">
    <location>
        <begin position="108"/>
        <end position="216"/>
    </location>
</feature>
<evidence type="ECO:0000256" key="1">
    <source>
        <dbReference type="ARBA" id="ARBA00007401"/>
    </source>
</evidence>
<proteinExistence type="inferred from homology"/>
<dbReference type="Gene3D" id="2.60.120.260">
    <property type="entry name" value="Galactose-binding domain-like"/>
    <property type="match status" value="1"/>
</dbReference>
<dbReference type="Proteomes" id="UP001596047">
    <property type="component" value="Unassembled WGS sequence"/>
</dbReference>
<dbReference type="InterPro" id="IPR006101">
    <property type="entry name" value="Glyco_hydro_2"/>
</dbReference>
<dbReference type="InterPro" id="IPR013783">
    <property type="entry name" value="Ig-like_fold"/>
</dbReference>
<dbReference type="Pfam" id="PF00703">
    <property type="entry name" value="Glyco_hydro_2"/>
    <property type="match status" value="1"/>
</dbReference>
<keyword evidence="8" id="KW-1185">Reference proteome</keyword>
<evidence type="ECO:0000313" key="8">
    <source>
        <dbReference type="Proteomes" id="UP001596047"/>
    </source>
</evidence>
<dbReference type="SUPFAM" id="SSF49785">
    <property type="entry name" value="Galactose-binding domain-like"/>
    <property type="match status" value="1"/>
</dbReference>
<dbReference type="PANTHER" id="PTHR42732:SF1">
    <property type="entry name" value="BETA-MANNOSIDASE"/>
    <property type="match status" value="1"/>
</dbReference>
<accession>A0ABW0VXJ1</accession>
<comment type="similarity">
    <text evidence="1">Belongs to the glycosyl hydrolase 2 family.</text>
</comment>
<gene>
    <name evidence="7" type="ORF">ACFPYJ_12405</name>
</gene>
<dbReference type="InterPro" id="IPR006104">
    <property type="entry name" value="Glyco_hydro_2_N"/>
</dbReference>
<dbReference type="Gene3D" id="3.20.20.80">
    <property type="entry name" value="Glycosidases"/>
    <property type="match status" value="1"/>
</dbReference>
<dbReference type="RefSeq" id="WP_379188458.1">
    <property type="nucleotide sequence ID" value="NZ_JBHSOW010000043.1"/>
</dbReference>
<keyword evidence="3" id="KW-0326">Glycosidase</keyword>
<evidence type="ECO:0000256" key="2">
    <source>
        <dbReference type="ARBA" id="ARBA00022801"/>
    </source>
</evidence>
<evidence type="ECO:0000313" key="7">
    <source>
        <dbReference type="EMBL" id="MFC5649908.1"/>
    </source>
</evidence>
<dbReference type="Pfam" id="PF02836">
    <property type="entry name" value="Glyco_hydro_2_C"/>
    <property type="match status" value="1"/>
</dbReference>
<evidence type="ECO:0000259" key="5">
    <source>
        <dbReference type="Pfam" id="PF02836"/>
    </source>
</evidence>
<reference evidence="8" key="1">
    <citation type="journal article" date="2019" name="Int. J. Syst. Evol. Microbiol.">
        <title>The Global Catalogue of Microorganisms (GCM) 10K type strain sequencing project: providing services to taxonomists for standard genome sequencing and annotation.</title>
        <authorList>
            <consortium name="The Broad Institute Genomics Platform"/>
            <consortium name="The Broad Institute Genome Sequencing Center for Infectious Disease"/>
            <person name="Wu L."/>
            <person name="Ma J."/>
        </authorList>
    </citation>
    <scope>NUCLEOTIDE SEQUENCE [LARGE SCALE GENOMIC DNA]</scope>
    <source>
        <strain evidence="8">CGMCC 1.3240</strain>
    </source>
</reference>
<dbReference type="Pfam" id="PF02837">
    <property type="entry name" value="Glyco_hydro_2_N"/>
    <property type="match status" value="1"/>
</dbReference>
<evidence type="ECO:0000259" key="6">
    <source>
        <dbReference type="Pfam" id="PF02837"/>
    </source>
</evidence>
<protein>
    <submittedName>
        <fullName evidence="7">Glycoside hydrolase family 2 protein</fullName>
    </submittedName>
</protein>
<sequence length="496" mass="56075">MTEQIQAFTRIRTTFSLQQADGVHIPFQNGIPVPSFDCQDRLKLDLGGAWRKQRFKADHDFSLSERDEHWFVQAVAEAEGRTEIGFDDSGWETIQLPFPENQIQGKEAAGSSETYEDGVWYRRHFELGMEWSGKAVTLHALSISYVADVWINGKWIGYHEGGFTPFALDLTPHIRIDDSNTIAIRVDNPPWGSRNDIIPAAAGTDFFNYTGIIHDLYISGSAPCHLSRVDIVPVDLRGNLRVTAIVENRSGSAVQAGLHGSIYEADQNSDAFLGSPYASQIKGEQASWNGELSAELTLGAGETKAAVFNICVENPHLWAFWQPNLYVAEFSLHAGGEGASDTFHTQFGIRTIETEGTNLLLNGRPIFLAGIARHEEWPDSGRTASWDKIRDDLLQMRDDLHVNYVRTAHYPNHVFTAVLLDRLGLAAASEIPLWQFVREQFEVQEEKRLSDQMWREMIFSQYNRPSVLMWSTQNESVEVELRTVYNKRLVEDLKTR</sequence>
<dbReference type="InterPro" id="IPR008979">
    <property type="entry name" value="Galactose-bd-like_sf"/>
</dbReference>
<feature type="domain" description="Glycoside hydrolase family 2 catalytic" evidence="5">
    <location>
        <begin position="354"/>
        <end position="478"/>
    </location>
</feature>
<evidence type="ECO:0000256" key="3">
    <source>
        <dbReference type="ARBA" id="ARBA00023295"/>
    </source>
</evidence>
<dbReference type="InterPro" id="IPR017853">
    <property type="entry name" value="GH"/>
</dbReference>
<dbReference type="InterPro" id="IPR006103">
    <property type="entry name" value="Glyco_hydro_2_cat"/>
</dbReference>